<dbReference type="RefSeq" id="WP_062472001.1">
    <property type="nucleotide sequence ID" value="NZ_BBYN01000035.1"/>
</dbReference>
<dbReference type="InterPro" id="IPR005170">
    <property type="entry name" value="Transptr-assoc_dom"/>
</dbReference>
<dbReference type="InterPro" id="IPR016169">
    <property type="entry name" value="FAD-bd_PCMH_sub2"/>
</dbReference>
<evidence type="ECO:0000313" key="14">
    <source>
        <dbReference type="EMBL" id="AQS53257.1"/>
    </source>
</evidence>
<dbReference type="Gene3D" id="3.10.580.10">
    <property type="entry name" value="CBS-domain"/>
    <property type="match status" value="1"/>
</dbReference>
<evidence type="ECO:0000259" key="12">
    <source>
        <dbReference type="PROSITE" id="PS51371"/>
    </source>
</evidence>
<keyword evidence="3" id="KW-1003">Cell membrane</keyword>
<name>A0A1S6INY6_9LACT</name>
<reference evidence="14 15" key="1">
    <citation type="journal article" date="2014" name="Int. J. Syst. Evol. Microbiol.">
        <title>Jeotgalibaca dankookensis gen. nov., sp. nov., a member of the family Carnobacteriaceae, isolated from seujeot (Korean traditional food).</title>
        <authorList>
            <person name="Lee D.G."/>
            <person name="Trujillo M.E."/>
            <person name="Kang H."/>
            <person name="Ahn T.Y."/>
        </authorList>
    </citation>
    <scope>NUCLEOTIDE SEQUENCE [LARGE SCALE GENOMIC DNA]</scope>
    <source>
        <strain evidence="14 15">EX-07</strain>
    </source>
</reference>
<feature type="transmembrane region" description="Helical" evidence="11">
    <location>
        <begin position="57"/>
        <end position="81"/>
    </location>
</feature>
<dbReference type="SUPFAM" id="SSF56176">
    <property type="entry name" value="FAD-binding/transporter-associated domain-like"/>
    <property type="match status" value="1"/>
</dbReference>
<evidence type="ECO:0000256" key="8">
    <source>
        <dbReference type="ARBA" id="ARBA00023136"/>
    </source>
</evidence>
<dbReference type="PROSITE" id="PS51371">
    <property type="entry name" value="CBS"/>
    <property type="match status" value="2"/>
</dbReference>
<dbReference type="STRING" id="708126.BW727_100864"/>
<dbReference type="KEGG" id="jda:BW727_100864"/>
<dbReference type="AlphaFoldDB" id="A0A1S6INY6"/>
<dbReference type="Gene3D" id="3.30.465.10">
    <property type="match status" value="1"/>
</dbReference>
<evidence type="ECO:0000256" key="7">
    <source>
        <dbReference type="ARBA" id="ARBA00023122"/>
    </source>
</evidence>
<dbReference type="CDD" id="cd04590">
    <property type="entry name" value="CBS_pair_CorC_HlyC_assoc"/>
    <property type="match status" value="1"/>
</dbReference>
<evidence type="ECO:0000256" key="3">
    <source>
        <dbReference type="ARBA" id="ARBA00022475"/>
    </source>
</evidence>
<evidence type="ECO:0000256" key="2">
    <source>
        <dbReference type="ARBA" id="ARBA00006337"/>
    </source>
</evidence>
<gene>
    <name evidence="14" type="primary">tlyC</name>
    <name evidence="14" type="ORF">BW727_100864</name>
</gene>
<dbReference type="SMART" id="SM01091">
    <property type="entry name" value="CorC_HlyC"/>
    <property type="match status" value="1"/>
</dbReference>
<protein>
    <submittedName>
        <fullName evidence="14">Hemolysin C</fullName>
    </submittedName>
</protein>
<evidence type="ECO:0000256" key="11">
    <source>
        <dbReference type="SAM" id="Phobius"/>
    </source>
</evidence>
<dbReference type="PANTHER" id="PTHR43099:SF2">
    <property type="entry name" value="UPF0053 PROTEIN YRKA"/>
    <property type="match status" value="1"/>
</dbReference>
<dbReference type="InterPro" id="IPR044751">
    <property type="entry name" value="Ion_transp-like_CBS"/>
</dbReference>
<dbReference type="InterPro" id="IPR000644">
    <property type="entry name" value="CBS_dom"/>
</dbReference>
<evidence type="ECO:0000256" key="9">
    <source>
        <dbReference type="PROSITE-ProRule" id="PRU00703"/>
    </source>
</evidence>
<accession>A0A1S6INY6</accession>
<dbReference type="EMBL" id="CP019728">
    <property type="protein sequence ID" value="AQS53257.1"/>
    <property type="molecule type" value="Genomic_DNA"/>
</dbReference>
<feature type="domain" description="CBS" evidence="12">
    <location>
        <begin position="281"/>
        <end position="338"/>
    </location>
</feature>
<keyword evidence="8 10" id="KW-0472">Membrane</keyword>
<evidence type="ECO:0000313" key="15">
    <source>
        <dbReference type="Proteomes" id="UP000188993"/>
    </source>
</evidence>
<comment type="similarity">
    <text evidence="2">Belongs to the UPF0053 family.</text>
</comment>
<evidence type="ECO:0000256" key="5">
    <source>
        <dbReference type="ARBA" id="ARBA00022737"/>
    </source>
</evidence>
<feature type="domain" description="CBS" evidence="12">
    <location>
        <begin position="215"/>
        <end position="274"/>
    </location>
</feature>
<organism evidence="14 15">
    <name type="scientific">Jeotgalibaca dankookensis</name>
    <dbReference type="NCBI Taxonomy" id="708126"/>
    <lineage>
        <taxon>Bacteria</taxon>
        <taxon>Bacillati</taxon>
        <taxon>Bacillota</taxon>
        <taxon>Bacilli</taxon>
        <taxon>Lactobacillales</taxon>
        <taxon>Carnobacteriaceae</taxon>
        <taxon>Jeotgalibaca</taxon>
    </lineage>
</organism>
<comment type="subcellular location">
    <subcellularLocation>
        <location evidence="1">Cell membrane</location>
        <topology evidence="1">Multi-pass membrane protein</topology>
    </subcellularLocation>
</comment>
<keyword evidence="15" id="KW-1185">Reference proteome</keyword>
<dbReference type="Pfam" id="PF00571">
    <property type="entry name" value="CBS"/>
    <property type="match status" value="2"/>
</dbReference>
<evidence type="ECO:0000256" key="6">
    <source>
        <dbReference type="ARBA" id="ARBA00022989"/>
    </source>
</evidence>
<keyword evidence="7 9" id="KW-0129">CBS domain</keyword>
<evidence type="ECO:0000256" key="1">
    <source>
        <dbReference type="ARBA" id="ARBA00004651"/>
    </source>
</evidence>
<evidence type="ECO:0000256" key="10">
    <source>
        <dbReference type="PROSITE-ProRule" id="PRU01193"/>
    </source>
</evidence>
<evidence type="ECO:0000256" key="4">
    <source>
        <dbReference type="ARBA" id="ARBA00022692"/>
    </source>
</evidence>
<dbReference type="OrthoDB" id="9798188at2"/>
<keyword evidence="6 10" id="KW-1133">Transmembrane helix</keyword>
<evidence type="ECO:0000259" key="13">
    <source>
        <dbReference type="PROSITE" id="PS51846"/>
    </source>
</evidence>
<dbReference type="PANTHER" id="PTHR43099">
    <property type="entry name" value="UPF0053 PROTEIN YRKA"/>
    <property type="match status" value="1"/>
</dbReference>
<keyword evidence="4 10" id="KW-0812">Transmembrane</keyword>
<dbReference type="PROSITE" id="PS51846">
    <property type="entry name" value="CNNM"/>
    <property type="match status" value="1"/>
</dbReference>
<feature type="transmembrane region" description="Helical" evidence="11">
    <location>
        <begin position="6"/>
        <end position="28"/>
    </location>
</feature>
<dbReference type="Proteomes" id="UP000188993">
    <property type="component" value="Chromosome"/>
</dbReference>
<dbReference type="InterPro" id="IPR046342">
    <property type="entry name" value="CBS_dom_sf"/>
</dbReference>
<dbReference type="GO" id="GO:0005886">
    <property type="term" value="C:plasma membrane"/>
    <property type="evidence" value="ECO:0007669"/>
    <property type="project" value="UniProtKB-SubCell"/>
</dbReference>
<dbReference type="Pfam" id="PF03471">
    <property type="entry name" value="CorC_HlyC"/>
    <property type="match status" value="1"/>
</dbReference>
<dbReference type="Pfam" id="PF01595">
    <property type="entry name" value="CNNM"/>
    <property type="match status" value="1"/>
</dbReference>
<dbReference type="SUPFAM" id="SSF54631">
    <property type="entry name" value="CBS-domain pair"/>
    <property type="match status" value="1"/>
</dbReference>
<sequence>MVASTFLLIALVLLNGFFAASELAFIAVNETKLMSQAKVGERKAERVLKLKRTPNKFLSTIQIGVSLASIFSGVFASEAFATLFTEWLLSFFALSYGTVKTFSMVIVTLITSYLMLVFGELVPKRIALANPEKVAYFSVYPLSALARVTTPIVKLLSLSTNATLKLVGINPKEIKEAVTEEEIRAMVIAGDISPIEKEMIENIFKFDDMPVARIMTHRAEIVAIDSKESFDTILDRIHKERYTRYPVYEGTIDTIIGIIHLRELLRYIQVSKKEDFKIHNLLKKPYFVPDSKRADEIFRELQKQQTHMGIVIDEYGKTAGLVTMENLIEEVMGEISDEYDVQKEFEIITLSDDEYLVAGAYMLDDLQDLLKIRLPTKKYDTVNGFMIGQLGKIPTEEDLIENRSVFIYKGYRFLIEELENKMIAKARITKKSLEVDESSSNDYP</sequence>
<dbReference type="FunFam" id="3.10.580.10:FF:000002">
    <property type="entry name" value="Magnesium/cobalt efflux protein CorC"/>
    <property type="match status" value="1"/>
</dbReference>
<dbReference type="InterPro" id="IPR051676">
    <property type="entry name" value="UPF0053_domain"/>
</dbReference>
<dbReference type="InterPro" id="IPR036318">
    <property type="entry name" value="FAD-bd_PCMH-like_sf"/>
</dbReference>
<keyword evidence="5" id="KW-0677">Repeat</keyword>
<dbReference type="InterPro" id="IPR002550">
    <property type="entry name" value="CNNM"/>
</dbReference>
<feature type="domain" description="CNNM transmembrane" evidence="13">
    <location>
        <begin position="1"/>
        <end position="199"/>
    </location>
</feature>
<dbReference type="GO" id="GO:0050660">
    <property type="term" value="F:flavin adenine dinucleotide binding"/>
    <property type="evidence" value="ECO:0007669"/>
    <property type="project" value="InterPro"/>
</dbReference>
<proteinExistence type="inferred from homology"/>